<keyword evidence="1" id="KW-0175">Coiled coil</keyword>
<reference evidence="3" key="1">
    <citation type="submission" date="2022-11" db="EMBL/GenBank/DDBJ databases">
        <authorList>
            <person name="Petersen C."/>
        </authorList>
    </citation>
    <scope>NUCLEOTIDE SEQUENCE</scope>
    <source>
        <strain evidence="3">IBT 19713</strain>
    </source>
</reference>
<dbReference type="Pfam" id="PF11905">
    <property type="entry name" value="DUF3425"/>
    <property type="match status" value="1"/>
</dbReference>
<proteinExistence type="predicted"/>
<gene>
    <name evidence="3" type="ORF">N7468_005118</name>
</gene>
<dbReference type="EMBL" id="JAPQKS010000004">
    <property type="protein sequence ID" value="KAJ5232162.1"/>
    <property type="molecule type" value="Genomic_DNA"/>
</dbReference>
<evidence type="ECO:0000313" key="4">
    <source>
        <dbReference type="Proteomes" id="UP001150941"/>
    </source>
</evidence>
<dbReference type="SUPFAM" id="SSF57959">
    <property type="entry name" value="Leucine zipper domain"/>
    <property type="match status" value="1"/>
</dbReference>
<name>A0A9W9TMW9_9EURO</name>
<evidence type="ECO:0000313" key="3">
    <source>
        <dbReference type="EMBL" id="KAJ5232162.1"/>
    </source>
</evidence>
<dbReference type="InterPro" id="IPR046347">
    <property type="entry name" value="bZIP_sf"/>
</dbReference>
<accession>A0A9W9TMW9</accession>
<feature type="region of interest" description="Disordered" evidence="2">
    <location>
        <begin position="107"/>
        <end position="141"/>
    </location>
</feature>
<feature type="coiled-coil region" evidence="1">
    <location>
        <begin position="15"/>
        <end position="75"/>
    </location>
</feature>
<dbReference type="OrthoDB" id="4161589at2759"/>
<protein>
    <recommendedName>
        <fullName evidence="5">BZIP transcription factor</fullName>
    </recommendedName>
</protein>
<evidence type="ECO:0000256" key="1">
    <source>
        <dbReference type="SAM" id="Coils"/>
    </source>
</evidence>
<dbReference type="AlphaFoldDB" id="A0A9W9TMW9"/>
<reference evidence="3" key="2">
    <citation type="journal article" date="2023" name="IMA Fungus">
        <title>Comparative genomic study of the Penicillium genus elucidates a diverse pangenome and 15 lateral gene transfer events.</title>
        <authorList>
            <person name="Petersen C."/>
            <person name="Sorensen T."/>
            <person name="Nielsen M.R."/>
            <person name="Sondergaard T.E."/>
            <person name="Sorensen J.L."/>
            <person name="Fitzpatrick D.A."/>
            <person name="Frisvad J.C."/>
            <person name="Nielsen K.L."/>
        </authorList>
    </citation>
    <scope>NUCLEOTIDE SEQUENCE</scope>
    <source>
        <strain evidence="3">IBT 19713</strain>
    </source>
</reference>
<dbReference type="Gene3D" id="1.20.5.170">
    <property type="match status" value="1"/>
</dbReference>
<dbReference type="CDD" id="cd14688">
    <property type="entry name" value="bZIP_YAP"/>
    <property type="match status" value="1"/>
</dbReference>
<dbReference type="PANTHER" id="PTHR37012">
    <property type="entry name" value="B-ZIP TRANSCRIPTION FACTOR (EUROFUNG)-RELATED"/>
    <property type="match status" value="1"/>
</dbReference>
<dbReference type="Proteomes" id="UP001150941">
    <property type="component" value="Unassembled WGS sequence"/>
</dbReference>
<organism evidence="3 4">
    <name type="scientific">Penicillium chermesinum</name>
    <dbReference type="NCBI Taxonomy" id="63820"/>
    <lineage>
        <taxon>Eukaryota</taxon>
        <taxon>Fungi</taxon>
        <taxon>Dikarya</taxon>
        <taxon>Ascomycota</taxon>
        <taxon>Pezizomycotina</taxon>
        <taxon>Eurotiomycetes</taxon>
        <taxon>Eurotiomycetidae</taxon>
        <taxon>Eurotiales</taxon>
        <taxon>Aspergillaceae</taxon>
        <taxon>Penicillium</taxon>
    </lineage>
</organism>
<evidence type="ECO:0008006" key="5">
    <source>
        <dbReference type="Google" id="ProtNLM"/>
    </source>
</evidence>
<comment type="caution">
    <text evidence="3">The sequence shown here is derived from an EMBL/GenBank/DDBJ whole genome shotgun (WGS) entry which is preliminary data.</text>
</comment>
<feature type="compositionally biased region" description="Polar residues" evidence="2">
    <location>
        <begin position="116"/>
        <end position="130"/>
    </location>
</feature>
<dbReference type="PANTHER" id="PTHR37012:SF6">
    <property type="entry name" value="BZIP TRANSCRIPTION FACTOR"/>
    <property type="match status" value="1"/>
</dbReference>
<dbReference type="InterPro" id="IPR021833">
    <property type="entry name" value="DUF3425"/>
</dbReference>
<dbReference type="GO" id="GO:0003700">
    <property type="term" value="F:DNA-binding transcription factor activity"/>
    <property type="evidence" value="ECO:0007669"/>
    <property type="project" value="InterPro"/>
</dbReference>
<sequence>MAELSSAERKRLRDRRAQQNLRDKKLRRITELEERVAHCESHHDDQGVQRLLEVIAGLRKQNQALISQRNDLKALVNSWPDVATPSEISNPWLHDDRRMKPGLFLEKTHAGDSPDTMISSPARSSNTSKSGLLGVSTPPPPGNNPAWNRLPLYCDDFSDVRNVSLPWLAYPERIAGCPDIPSSPLEILYGTRTNYLADTIHSTLDRRLLRDPEKMAMGLMTYHFTQWIMSPSPERFELVPSFMRPIPEQLQISHPLALACIPWPKIRANFIRQWHFYENNRDVLFGMFACCIKIRWPWGESILERDENNELRLIKDFYKRIMSEDGWGITSDFVRQYPGLAAGVDIDSIIYKME</sequence>
<dbReference type="RefSeq" id="XP_058330155.1">
    <property type="nucleotide sequence ID" value="XM_058474415.1"/>
</dbReference>
<dbReference type="GeneID" id="83201718"/>
<evidence type="ECO:0000256" key="2">
    <source>
        <dbReference type="SAM" id="MobiDB-lite"/>
    </source>
</evidence>
<keyword evidence="4" id="KW-1185">Reference proteome</keyword>